<feature type="region of interest" description="Disordered" evidence="4">
    <location>
        <begin position="241"/>
        <end position="260"/>
    </location>
</feature>
<evidence type="ECO:0000313" key="6">
    <source>
        <dbReference type="RefSeq" id="XP_013420921.1"/>
    </source>
</evidence>
<feature type="compositionally biased region" description="Polar residues" evidence="4">
    <location>
        <begin position="133"/>
        <end position="148"/>
    </location>
</feature>
<dbReference type="Gene3D" id="1.25.40.20">
    <property type="entry name" value="Ankyrin repeat-containing domain"/>
    <property type="match status" value="1"/>
</dbReference>
<dbReference type="KEGG" id="lak:106181164"/>
<dbReference type="PROSITE" id="PS50297">
    <property type="entry name" value="ANK_REP_REGION"/>
    <property type="match status" value="3"/>
</dbReference>
<dbReference type="STRING" id="7574.A0A1S3KFA5"/>
<dbReference type="GeneID" id="106181164"/>
<feature type="region of interest" description="Disordered" evidence="4">
    <location>
        <begin position="1186"/>
        <end position="1318"/>
    </location>
</feature>
<dbReference type="GO" id="GO:0051059">
    <property type="term" value="F:NF-kappaB binding"/>
    <property type="evidence" value="ECO:0007669"/>
    <property type="project" value="TreeGrafter"/>
</dbReference>
<feature type="compositionally biased region" description="Low complexity" evidence="4">
    <location>
        <begin position="609"/>
        <end position="628"/>
    </location>
</feature>
<dbReference type="OrthoDB" id="10254947at2759"/>
<feature type="repeat" description="ANK" evidence="3">
    <location>
        <begin position="453"/>
        <end position="485"/>
    </location>
</feature>
<feature type="compositionally biased region" description="Polar residues" evidence="4">
    <location>
        <begin position="206"/>
        <end position="226"/>
    </location>
</feature>
<dbReference type="SMART" id="SM00248">
    <property type="entry name" value="ANK"/>
    <property type="match status" value="6"/>
</dbReference>
<feature type="compositionally biased region" description="Polar residues" evidence="4">
    <location>
        <begin position="60"/>
        <end position="69"/>
    </location>
</feature>
<feature type="compositionally biased region" description="Basic and acidic residues" evidence="4">
    <location>
        <begin position="1206"/>
        <end position="1220"/>
    </location>
</feature>
<gene>
    <name evidence="6" type="primary">LOC106181164</name>
</gene>
<feature type="compositionally biased region" description="Basic residues" evidence="4">
    <location>
        <begin position="86"/>
        <end position="98"/>
    </location>
</feature>
<keyword evidence="1" id="KW-0677">Repeat</keyword>
<feature type="region of interest" description="Disordered" evidence="4">
    <location>
        <begin position="954"/>
        <end position="1029"/>
    </location>
</feature>
<feature type="region of interest" description="Disordered" evidence="4">
    <location>
        <begin position="166"/>
        <end position="232"/>
    </location>
</feature>
<name>A0A1S3KFA5_LINAN</name>
<feature type="compositionally biased region" description="Basic and acidic residues" evidence="4">
    <location>
        <begin position="706"/>
        <end position="735"/>
    </location>
</feature>
<feature type="region of interest" description="Disordered" evidence="4">
    <location>
        <begin position="60"/>
        <end position="152"/>
    </location>
</feature>
<feature type="compositionally biased region" description="Basic and acidic residues" evidence="4">
    <location>
        <begin position="1723"/>
        <end position="1735"/>
    </location>
</feature>
<feature type="compositionally biased region" description="Low complexity" evidence="4">
    <location>
        <begin position="1005"/>
        <end position="1021"/>
    </location>
</feature>
<keyword evidence="5" id="KW-1185">Reference proteome</keyword>
<keyword evidence="2 3" id="KW-0040">ANK repeat</keyword>
<evidence type="ECO:0000256" key="4">
    <source>
        <dbReference type="SAM" id="MobiDB-lite"/>
    </source>
</evidence>
<feature type="region of interest" description="Disordered" evidence="4">
    <location>
        <begin position="846"/>
        <end position="892"/>
    </location>
</feature>
<feature type="compositionally biased region" description="Pro residues" evidence="4">
    <location>
        <begin position="550"/>
        <end position="562"/>
    </location>
</feature>
<feature type="compositionally biased region" description="Low complexity" evidence="4">
    <location>
        <begin position="189"/>
        <end position="203"/>
    </location>
</feature>
<feature type="compositionally biased region" description="Polar residues" evidence="4">
    <location>
        <begin position="985"/>
        <end position="996"/>
    </location>
</feature>
<dbReference type="PANTHER" id="PTHR46680:SF2">
    <property type="entry name" value="NF-KAPPA-B INHIBITOR ZETA"/>
    <property type="match status" value="1"/>
</dbReference>
<feature type="region of interest" description="Disordered" evidence="4">
    <location>
        <begin position="706"/>
        <end position="756"/>
    </location>
</feature>
<feature type="compositionally biased region" description="Polar residues" evidence="4">
    <location>
        <begin position="567"/>
        <end position="576"/>
    </location>
</feature>
<feature type="compositionally biased region" description="Polar residues" evidence="4">
    <location>
        <begin position="629"/>
        <end position="692"/>
    </location>
</feature>
<dbReference type="Proteomes" id="UP000085678">
    <property type="component" value="Unplaced"/>
</dbReference>
<feature type="region of interest" description="Disordered" evidence="4">
    <location>
        <begin position="1593"/>
        <end position="1619"/>
    </location>
</feature>
<feature type="compositionally biased region" description="Polar residues" evidence="4">
    <location>
        <begin position="963"/>
        <end position="975"/>
    </location>
</feature>
<evidence type="ECO:0000256" key="2">
    <source>
        <dbReference type="ARBA" id="ARBA00023043"/>
    </source>
</evidence>
<feature type="region of interest" description="Disordered" evidence="4">
    <location>
        <begin position="1705"/>
        <end position="1735"/>
    </location>
</feature>
<dbReference type="Pfam" id="PF12796">
    <property type="entry name" value="Ank_2"/>
    <property type="match status" value="1"/>
</dbReference>
<evidence type="ECO:0000313" key="5">
    <source>
        <dbReference type="Proteomes" id="UP000085678"/>
    </source>
</evidence>
<organism evidence="5 6">
    <name type="scientific">Lingula anatina</name>
    <name type="common">Brachiopod</name>
    <name type="synonym">Lingula unguis</name>
    <dbReference type="NCBI Taxonomy" id="7574"/>
    <lineage>
        <taxon>Eukaryota</taxon>
        <taxon>Metazoa</taxon>
        <taxon>Spiralia</taxon>
        <taxon>Lophotrochozoa</taxon>
        <taxon>Brachiopoda</taxon>
        <taxon>Linguliformea</taxon>
        <taxon>Lingulata</taxon>
        <taxon>Lingulida</taxon>
        <taxon>Linguloidea</taxon>
        <taxon>Lingulidae</taxon>
        <taxon>Lingula</taxon>
    </lineage>
</organism>
<feature type="region of interest" description="Disordered" evidence="4">
    <location>
        <begin position="1074"/>
        <end position="1109"/>
    </location>
</feature>
<feature type="repeat" description="ANK" evidence="3">
    <location>
        <begin position="486"/>
        <end position="518"/>
    </location>
</feature>
<feature type="compositionally biased region" description="Polar residues" evidence="4">
    <location>
        <begin position="1282"/>
        <end position="1312"/>
    </location>
</feature>
<dbReference type="PANTHER" id="PTHR46680">
    <property type="entry name" value="NF-KAPPA-B INHIBITOR ALPHA"/>
    <property type="match status" value="1"/>
</dbReference>
<dbReference type="GO" id="GO:0071356">
    <property type="term" value="P:cellular response to tumor necrosis factor"/>
    <property type="evidence" value="ECO:0007669"/>
    <property type="project" value="TreeGrafter"/>
</dbReference>
<dbReference type="SUPFAM" id="SSF48403">
    <property type="entry name" value="Ankyrin repeat"/>
    <property type="match status" value="1"/>
</dbReference>
<feature type="compositionally biased region" description="Basic and acidic residues" evidence="4">
    <location>
        <begin position="1605"/>
        <end position="1619"/>
    </location>
</feature>
<dbReference type="RefSeq" id="XP_013420921.1">
    <property type="nucleotide sequence ID" value="XM_013565467.1"/>
</dbReference>
<feature type="compositionally biased region" description="Basic and acidic residues" evidence="4">
    <location>
        <begin position="517"/>
        <end position="536"/>
    </location>
</feature>
<feature type="compositionally biased region" description="Polar residues" evidence="4">
    <location>
        <begin position="1084"/>
        <end position="1109"/>
    </location>
</feature>
<proteinExistence type="predicted"/>
<feature type="compositionally biased region" description="Low complexity" evidence="4">
    <location>
        <begin position="70"/>
        <end position="81"/>
    </location>
</feature>
<evidence type="ECO:0000256" key="1">
    <source>
        <dbReference type="ARBA" id="ARBA00022737"/>
    </source>
</evidence>
<dbReference type="InParanoid" id="A0A1S3KFA5"/>
<dbReference type="InterPro" id="IPR036770">
    <property type="entry name" value="Ankyrin_rpt-contain_sf"/>
</dbReference>
<dbReference type="GO" id="GO:0005829">
    <property type="term" value="C:cytosol"/>
    <property type="evidence" value="ECO:0007669"/>
    <property type="project" value="TreeGrafter"/>
</dbReference>
<feature type="compositionally biased region" description="Basic residues" evidence="4">
    <location>
        <begin position="1196"/>
        <end position="1205"/>
    </location>
</feature>
<dbReference type="PROSITE" id="PS50088">
    <property type="entry name" value="ANK_REPEAT"/>
    <property type="match status" value="4"/>
</dbReference>
<feature type="repeat" description="ANK" evidence="3">
    <location>
        <begin position="349"/>
        <end position="381"/>
    </location>
</feature>
<feature type="region of interest" description="Disordered" evidence="4">
    <location>
        <begin position="1639"/>
        <end position="1659"/>
    </location>
</feature>
<feature type="compositionally biased region" description="Low complexity" evidence="4">
    <location>
        <begin position="737"/>
        <end position="756"/>
    </location>
</feature>
<feature type="compositionally biased region" description="Polar residues" evidence="4">
    <location>
        <begin position="846"/>
        <end position="885"/>
    </location>
</feature>
<dbReference type="InterPro" id="IPR002110">
    <property type="entry name" value="Ankyrin_rpt"/>
</dbReference>
<dbReference type="InterPro" id="IPR051070">
    <property type="entry name" value="NF-kappa-B_inhibitor"/>
</dbReference>
<protein>
    <submittedName>
        <fullName evidence="6">Uncharacterized protein LOC106181164 isoform X1</fullName>
    </submittedName>
</protein>
<feature type="region of interest" description="Disordered" evidence="4">
    <location>
        <begin position="517"/>
        <end position="692"/>
    </location>
</feature>
<feature type="compositionally biased region" description="Polar residues" evidence="4">
    <location>
        <begin position="242"/>
        <end position="260"/>
    </location>
</feature>
<feature type="repeat" description="ANK" evidence="3">
    <location>
        <begin position="419"/>
        <end position="451"/>
    </location>
</feature>
<sequence length="1735" mass="184876">MAARKRSKRDDTASDLEAALILSSLATAGRNTDRNFTNNVNGIQSAENGFQTRPNALVQGSESSNITCGTSAATPPSATSPDKSTTRRSSRAGRGRHSRSTEDFEITAAPSKKPRGGGSGGKRGAGRGRRTSKTNTASNGTMLISNQPPVGPSVLSALELRLGPRPAAPKQQSLTEGGVKSPDHPHTVDSAVSSPASNPSSVDTAIISSIGSETSGRGPPSFTTNIRLPPKKRRFIAENAETDASQMKVAQSSPEKTPLSSASVSIPAVTTAPSLQPAIYNTAAGAAVMAVDPQQSLIMLAECQMALRKDEDGDLPLHIAVVQEEAEAVEKLIQLMKMSNVSVDVYNKLRQTPLHLAVITQQWQLVVKLLQHGATTALPNRHGQNAFHLAAKRPPNDCLKILLRQSDIQSEINARDYEGGHTPVHVAVTHNNFEAVELLLAHGADVDAMDGKSGKTALFHAAENNQYQMVKKLLDLGCSVNLQNYSGTTALQATSGRGHMDVVMLLIRYGADTSVRSSKEDGIFSSTKDRKSRETSRSTTPDMLSQRPSPARPSQPPTPTESPKPGTATTVSSSVPSIPDTACPTDSNQTNVGIKESKKKLSIPATGAAVSVSTPETTSTTDPHTSATQATVVPSVNETLATDSTSVPASKDSSQPDADSSTTPRSSVPHSNKPETSQVKTSASGNAKFSKVSESTLEKVLQKVHGDAKKTAATDTSDQKEFPDIKTKKEGDGAEKTAVSSPSSTASTPSVTQSPAGLVPMPPMMYPHMAGHLAGIPPRMMMYPYAGMPGLPGGMYHMRPGMGTSAVQPMVPFHGGMSSFPQTTTLPGSVSATSAVSRGVPGVVQSTAQSSPVTTSASPGAFHTTNSATIPRVSAQESGITTDPVGSTDKKLDIPSSLADSMRLSPITPTSADAAPPLYPTVLPHIVAEEEEAAVTVNKVSLCSAPPEVPITVEKYTSRKTAETSSFSPTSTPAKVQSVEHHQNTDQNRSEGQTPIQVPLKGDCSTAPTTTATDPATSSSPVKAFPKSMQSHPAYRQGYAIASAIASKNPELFRMMQPGMMNSRMAYSQALAAMSQGQVPAPPGNSTVPPGNSTHPQVSGNSGPPGVNQQVPGSVEMMVSQGCSTPMSQPQPGMIMEHHHSGARYLQPYPVSTSGSSTVVYSQVAPPYMHQFQGFHSGYYPFHQFMGNSQGDSQPKPKKRRARRKKEVELKGSSKSHNVEGEDTDDAPETLEMVKNETLSSPEHRKVDNTNDIQTSPVKVEIKEEITKPSPLRNDVPKDKATSCSIAESKLDQGQNCSEISKSASNSKTTEGSPIKMENKEMPDVSDYLTRDVEIQKTNRCDFSCQTDPILHTKNKISSKTGHVHNSNQIEENAAQILKSSGKDIPVKESSAGMKEVRQQDSRLNAKCVVELEPLLTSAGGFSASNGETFNLKTYSGVKSSHIPTTGASHSNSVEDYEKSAGDVYQDDMPMASPTSDACYDESLRQTIDDSEAPLLEKENCKELNMPAYEPTADRTRSPSPPVIDKFCDTPVKDFKHGPFDRVSDTSASASLLFLEEQPVLDMRRESSEVLSTKGVSNTGDVLSVRPHCVTPTGIERGLASSPPEDIRHTGDVRAQEEDKSAKASVFLQKFKALYDGHSRTINSPNRKQVNKNLPSLAPASDLLTSTETLHSGKSDEKCHDKNASKFLSGLKDIVHKINFSTKRAKTSVHQVSQDDSAVGNIRKIEHKQDEYLSD</sequence>
<accession>A0A1S3KFA5</accession>
<feature type="compositionally biased region" description="Polar residues" evidence="4">
    <location>
        <begin position="1640"/>
        <end position="1654"/>
    </location>
</feature>
<reference evidence="6" key="1">
    <citation type="submission" date="2025-08" db="UniProtKB">
        <authorList>
            <consortium name="RefSeq"/>
        </authorList>
    </citation>
    <scope>IDENTIFICATION</scope>
    <source>
        <tissue evidence="6">Gonads</tissue>
    </source>
</reference>
<evidence type="ECO:0000256" key="3">
    <source>
        <dbReference type="PROSITE-ProRule" id="PRU00023"/>
    </source>
</evidence>